<keyword evidence="3" id="KW-1185">Reference proteome</keyword>
<sequence>MTGYKLIILDMENRMNYTKAIVLLVSGIVSLVAMLLLGEENQVYGFLTGYGYTAFACGIMAILYTYLKDQKSRRRNAL</sequence>
<evidence type="ECO:0000313" key="2">
    <source>
        <dbReference type="EMBL" id="OKL42104.1"/>
    </source>
</evidence>
<protein>
    <submittedName>
        <fullName evidence="2">Uncharacterized protein</fullName>
    </submittedName>
</protein>
<name>A0A1Q5PIR2_9BACT</name>
<feature type="transmembrane region" description="Helical" evidence="1">
    <location>
        <begin position="20"/>
        <end position="37"/>
    </location>
</feature>
<dbReference type="AlphaFoldDB" id="A0A1Q5PIR2"/>
<comment type="caution">
    <text evidence="2">The sequence shown here is derived from an EMBL/GenBank/DDBJ whole genome shotgun (WGS) entry which is preliminary data.</text>
</comment>
<keyword evidence="1" id="KW-1133">Transmembrane helix</keyword>
<organism evidence="2 3">
    <name type="scientific">Pontibacter flavimaris</name>
    <dbReference type="NCBI Taxonomy" id="1797110"/>
    <lineage>
        <taxon>Bacteria</taxon>
        <taxon>Pseudomonadati</taxon>
        <taxon>Bacteroidota</taxon>
        <taxon>Cytophagia</taxon>
        <taxon>Cytophagales</taxon>
        <taxon>Hymenobacteraceae</taxon>
        <taxon>Pontibacter</taxon>
    </lineage>
</organism>
<reference evidence="2 3" key="1">
    <citation type="submission" date="2016-03" db="EMBL/GenBank/DDBJ databases">
        <title>Genome sequence of Pontibacter sp. nov., of the family cytophagaceae, isolated from marine sediment of the Yellow Sea, China.</title>
        <authorList>
            <person name="Zhang G."/>
            <person name="Zhang R."/>
        </authorList>
    </citation>
    <scope>NUCLEOTIDE SEQUENCE [LARGE SCALE GENOMIC DNA]</scope>
    <source>
        <strain evidence="2 3">S10-8</strain>
    </source>
</reference>
<evidence type="ECO:0000313" key="3">
    <source>
        <dbReference type="Proteomes" id="UP000186551"/>
    </source>
</evidence>
<dbReference type="Proteomes" id="UP000186551">
    <property type="component" value="Unassembled WGS sequence"/>
</dbReference>
<accession>A0A1Q5PIR2</accession>
<gene>
    <name evidence="2" type="ORF">A3841_08920</name>
</gene>
<dbReference type="EMBL" id="LVWA01000002">
    <property type="protein sequence ID" value="OKL42104.1"/>
    <property type="molecule type" value="Genomic_DNA"/>
</dbReference>
<evidence type="ECO:0000256" key="1">
    <source>
        <dbReference type="SAM" id="Phobius"/>
    </source>
</evidence>
<keyword evidence="1" id="KW-0812">Transmembrane</keyword>
<proteinExistence type="predicted"/>
<keyword evidence="1" id="KW-0472">Membrane</keyword>
<feature type="transmembrane region" description="Helical" evidence="1">
    <location>
        <begin position="43"/>
        <end position="67"/>
    </location>
</feature>